<dbReference type="Gene3D" id="3.40.50.300">
    <property type="entry name" value="P-loop containing nucleotide triphosphate hydrolases"/>
    <property type="match status" value="2"/>
</dbReference>
<comment type="caution">
    <text evidence="6">The sequence shown here is derived from an EMBL/GenBank/DDBJ whole genome shotgun (WGS) entry which is preliminary data.</text>
</comment>
<keyword evidence="1" id="KW-0547">Nucleotide-binding</keyword>
<keyword evidence="7" id="KW-1185">Reference proteome</keyword>
<organism evidence="6 7">
    <name type="scientific">Virgibacillus xinjiangensis</name>
    <dbReference type="NCBI Taxonomy" id="393090"/>
    <lineage>
        <taxon>Bacteria</taxon>
        <taxon>Bacillati</taxon>
        <taxon>Bacillota</taxon>
        <taxon>Bacilli</taxon>
        <taxon>Bacillales</taxon>
        <taxon>Bacillaceae</taxon>
        <taxon>Virgibacillus</taxon>
    </lineage>
</organism>
<dbReference type="PANTHER" id="PTHR43788">
    <property type="entry name" value="DNA2/NAM7 HELICASE FAMILY MEMBER"/>
    <property type="match status" value="1"/>
</dbReference>
<evidence type="ECO:0000256" key="3">
    <source>
        <dbReference type="ARBA" id="ARBA00022806"/>
    </source>
</evidence>
<evidence type="ECO:0000313" key="6">
    <source>
        <dbReference type="EMBL" id="MFC3039194.1"/>
    </source>
</evidence>
<keyword evidence="3 6" id="KW-0347">Helicase</keyword>
<feature type="domain" description="DNA2/NAM7 helicase-like C-terminal" evidence="5">
    <location>
        <begin position="146"/>
        <end position="264"/>
    </location>
</feature>
<dbReference type="RefSeq" id="WP_390268141.1">
    <property type="nucleotide sequence ID" value="NZ_JBHRSA010000005.1"/>
</dbReference>
<dbReference type="EMBL" id="JBHRSA010000005">
    <property type="protein sequence ID" value="MFC3039194.1"/>
    <property type="molecule type" value="Genomic_DNA"/>
</dbReference>
<reference evidence="7" key="1">
    <citation type="journal article" date="2019" name="Int. J. Syst. Evol. Microbiol.">
        <title>The Global Catalogue of Microorganisms (GCM) 10K type strain sequencing project: providing services to taxonomists for standard genome sequencing and annotation.</title>
        <authorList>
            <consortium name="The Broad Institute Genomics Platform"/>
            <consortium name="The Broad Institute Genome Sequencing Center for Infectious Disease"/>
            <person name="Wu L."/>
            <person name="Ma J."/>
        </authorList>
    </citation>
    <scope>NUCLEOTIDE SEQUENCE [LARGE SCALE GENOMIC DNA]</scope>
    <source>
        <strain evidence="7">KCTC 13128</strain>
    </source>
</reference>
<evidence type="ECO:0000256" key="4">
    <source>
        <dbReference type="ARBA" id="ARBA00022840"/>
    </source>
</evidence>
<evidence type="ECO:0000259" key="5">
    <source>
        <dbReference type="Pfam" id="PF13087"/>
    </source>
</evidence>
<evidence type="ECO:0000313" key="7">
    <source>
        <dbReference type="Proteomes" id="UP001595279"/>
    </source>
</evidence>
<dbReference type="EC" id="3.6.4.-" evidence="6"/>
<proteinExistence type="predicted"/>
<protein>
    <submittedName>
        <fullName evidence="6">DEAD/DEAH box helicase</fullName>
        <ecNumber evidence="6">3.6.4.-</ecNumber>
    </submittedName>
</protein>
<dbReference type="PANTHER" id="PTHR43788:SF8">
    <property type="entry name" value="DNA-BINDING PROTEIN SMUBP-2"/>
    <property type="match status" value="1"/>
</dbReference>
<name>A0ABV7CSG8_9BACI</name>
<keyword evidence="4" id="KW-0067">ATP-binding</keyword>
<dbReference type="GO" id="GO:0016787">
    <property type="term" value="F:hydrolase activity"/>
    <property type="evidence" value="ECO:0007669"/>
    <property type="project" value="UniProtKB-KW"/>
</dbReference>
<accession>A0ABV7CSG8</accession>
<dbReference type="CDD" id="cd18808">
    <property type="entry name" value="SF1_C_Upf1"/>
    <property type="match status" value="1"/>
</dbReference>
<dbReference type="GO" id="GO:0004386">
    <property type="term" value="F:helicase activity"/>
    <property type="evidence" value="ECO:0007669"/>
    <property type="project" value="UniProtKB-KW"/>
</dbReference>
<sequence>MDWLIIDEAGQAKPQMAVGGIWRAKYTVAVGDPLQIEPVVTTPPSIYTDLANYFDISSSSYFSPHSSVQSIADLGNPYGKNLAGTWIGLPLWVHRRCLNPMFKISNEIAYDGNMVLATQENDTFTFSGQSEWIDVKGESVARQYVEAQGERLLILLQTLIDDNDGSLPNVYIISPFKKVADELKILLKKRLPTMVSGENSIKAWVRESVGTVHTFQGKEAEIVIFCLGVDETQKGAAKWATDKPNLINVAVTRAKYRLYVIGDKNIWRHLPYMETVEKSLTW</sequence>
<dbReference type="SUPFAM" id="SSF52540">
    <property type="entry name" value="P-loop containing nucleoside triphosphate hydrolases"/>
    <property type="match status" value="1"/>
</dbReference>
<gene>
    <name evidence="6" type="ORF">ACFOGI_02890</name>
</gene>
<keyword evidence="2 6" id="KW-0378">Hydrolase</keyword>
<dbReference type="InterPro" id="IPR027417">
    <property type="entry name" value="P-loop_NTPase"/>
</dbReference>
<evidence type="ECO:0000256" key="1">
    <source>
        <dbReference type="ARBA" id="ARBA00022741"/>
    </source>
</evidence>
<dbReference type="Proteomes" id="UP001595279">
    <property type="component" value="Unassembled WGS sequence"/>
</dbReference>
<evidence type="ECO:0000256" key="2">
    <source>
        <dbReference type="ARBA" id="ARBA00022801"/>
    </source>
</evidence>
<dbReference type="Pfam" id="PF13087">
    <property type="entry name" value="AAA_12"/>
    <property type="match status" value="1"/>
</dbReference>
<dbReference type="InterPro" id="IPR047187">
    <property type="entry name" value="SF1_C_Upf1"/>
</dbReference>
<dbReference type="InterPro" id="IPR041679">
    <property type="entry name" value="DNA2/NAM7-like_C"/>
</dbReference>
<dbReference type="InterPro" id="IPR050534">
    <property type="entry name" value="Coronavir_polyprotein_1ab"/>
</dbReference>